<protein>
    <submittedName>
        <fullName evidence="2">Uncharacterized protein</fullName>
    </submittedName>
</protein>
<evidence type="ECO:0000256" key="1">
    <source>
        <dbReference type="SAM" id="SignalP"/>
    </source>
</evidence>
<feature type="chain" id="PRO_5002976456" evidence="1">
    <location>
        <begin position="30"/>
        <end position="59"/>
    </location>
</feature>
<accession>C7CHA6</accession>
<name>C7CHA6_METED</name>
<evidence type="ECO:0000313" key="3">
    <source>
        <dbReference type="Proteomes" id="UP000008070"/>
    </source>
</evidence>
<evidence type="ECO:0000313" key="2">
    <source>
        <dbReference type="EMBL" id="CAX26406.1"/>
    </source>
</evidence>
<dbReference type="KEGG" id="mdi:METDI4790"/>
<feature type="signal peptide" evidence="1">
    <location>
        <begin position="1"/>
        <end position="29"/>
    </location>
</feature>
<dbReference type="HOGENOM" id="CLU_2955247_0_0_5"/>
<dbReference type="Proteomes" id="UP000008070">
    <property type="component" value="Chromosome"/>
</dbReference>
<organism evidence="2 3">
    <name type="scientific">Methylorubrum extorquens (strain DSM 6343 / CIP 106787 / DM4)</name>
    <name type="common">Methylobacterium extorquens</name>
    <dbReference type="NCBI Taxonomy" id="661410"/>
    <lineage>
        <taxon>Bacteria</taxon>
        <taxon>Pseudomonadati</taxon>
        <taxon>Pseudomonadota</taxon>
        <taxon>Alphaproteobacteria</taxon>
        <taxon>Hyphomicrobiales</taxon>
        <taxon>Methylobacteriaceae</taxon>
        <taxon>Methylorubrum</taxon>
    </lineage>
</organism>
<gene>
    <name evidence="2" type="ORF">METD_I4790</name>
</gene>
<reference evidence="3" key="1">
    <citation type="journal article" date="2009" name="PLoS ONE">
        <title>Methylobacterium genome sequences: a reference blueprint to investigate microbial metabolism of C1 compounds from natural and industrial sources.</title>
        <authorList>
            <person name="Vuilleumier S."/>
            <person name="Chistoserdova L."/>
            <person name="Lee M.-C."/>
            <person name="Bringel F."/>
            <person name="Lajus A."/>
            <person name="Zhou Y."/>
            <person name="Gourion B."/>
            <person name="Barbe V."/>
            <person name="Chang J."/>
            <person name="Cruveiller S."/>
            <person name="Dossat C."/>
            <person name="Gillett W."/>
            <person name="Gruffaz C."/>
            <person name="Haugen E."/>
            <person name="Hourcade E."/>
            <person name="Levy R."/>
            <person name="Mangenot S."/>
            <person name="Muller E."/>
            <person name="Nadalig T."/>
            <person name="Pagni M."/>
            <person name="Penny C."/>
            <person name="Peyraud R."/>
            <person name="Robinson D.G."/>
            <person name="Roche D."/>
            <person name="Rouy Z."/>
            <person name="Saenampechek C."/>
            <person name="Salvignol G."/>
            <person name="Vallenet D."/>
            <person name="Wu Z."/>
            <person name="Marx C.J."/>
            <person name="Vorholt J.A."/>
            <person name="Olson M.V."/>
            <person name="Kaul R."/>
            <person name="Weissenbach J."/>
            <person name="Medigue C."/>
            <person name="Lidstrom M.E."/>
        </authorList>
    </citation>
    <scope>NUCLEOTIDE SEQUENCE [LARGE SCALE GENOMIC DNA]</scope>
    <source>
        <strain evidence="3">DSM 6343 / CIP 106787 / DM4</strain>
    </source>
</reference>
<keyword evidence="1" id="KW-0732">Signal</keyword>
<dbReference type="AlphaFoldDB" id="C7CHA6"/>
<dbReference type="EMBL" id="FP103042">
    <property type="protein sequence ID" value="CAX26406.1"/>
    <property type="molecule type" value="Genomic_DNA"/>
</dbReference>
<proteinExistence type="predicted"/>
<sequence length="59" mass="6118">MKVSVRSSTMKTLQARLIALAVILGGASAAPPTLAQTASSPAVNNWAELRAVLEPFPLT</sequence>